<dbReference type="EMBL" id="LWQT01000077">
    <property type="protein sequence ID" value="OAN48042.1"/>
    <property type="molecule type" value="Genomic_DNA"/>
</dbReference>
<feature type="domain" description="Cytosol aminopeptidase" evidence="9">
    <location>
        <begin position="343"/>
        <end position="350"/>
    </location>
</feature>
<dbReference type="GO" id="GO:0006508">
    <property type="term" value="P:proteolysis"/>
    <property type="evidence" value="ECO:0007669"/>
    <property type="project" value="UniProtKB-KW"/>
</dbReference>
<comment type="catalytic activity">
    <reaction evidence="1 8">
        <text>Release of an N-terminal amino acid, Xaa-|-Yaa-, in which Xaa is preferably Leu, but may be other amino acids including Pro although not Arg or Lys, and Yaa may be Pro. Amino acid amides and methyl esters are also readily hydrolyzed, but rates on arylamides are exceedingly low.</text>
        <dbReference type="EC" id="3.4.11.1"/>
    </reaction>
</comment>
<keyword evidence="5 8" id="KW-0645">Protease</keyword>
<evidence type="ECO:0000313" key="11">
    <source>
        <dbReference type="Proteomes" id="UP000078428"/>
    </source>
</evidence>
<dbReference type="NCBIfam" id="NF002075">
    <property type="entry name" value="PRK00913.2-2"/>
    <property type="match status" value="1"/>
</dbReference>
<keyword evidence="6 8" id="KW-0378">Hydrolase</keyword>
<evidence type="ECO:0000256" key="1">
    <source>
        <dbReference type="ARBA" id="ARBA00000135"/>
    </source>
</evidence>
<feature type="binding site" evidence="8">
    <location>
        <position position="263"/>
    </location>
    <ligand>
        <name>Mn(2+)</name>
        <dbReference type="ChEBI" id="CHEBI:29035"/>
        <label>2</label>
    </ligand>
</feature>
<dbReference type="STRING" id="1285242.A6A04_04595"/>
<dbReference type="OrthoDB" id="9809354at2"/>
<feature type="binding site" evidence="8">
    <location>
        <position position="345"/>
    </location>
    <ligand>
        <name>Mn(2+)</name>
        <dbReference type="ChEBI" id="CHEBI:29035"/>
        <label>1</label>
    </ligand>
</feature>
<dbReference type="Pfam" id="PF00883">
    <property type="entry name" value="Peptidase_M17"/>
    <property type="match status" value="1"/>
</dbReference>
<comment type="function">
    <text evidence="8">Presumably involved in the processing and regular turnover of intracellular proteins. Catalyzes the removal of unsubstituted N-terminal amino acids from various peptides.</text>
</comment>
<reference evidence="10 11" key="1">
    <citation type="submission" date="2016-04" db="EMBL/GenBank/DDBJ databases">
        <title>Draft genome sequence of freshwater magnetotactic bacteria Magnetospirillum marisnigri SP-1 and Magnetospirillum moscoviense BB-1.</title>
        <authorList>
            <person name="Koziaeva V."/>
            <person name="Dziuba M.V."/>
            <person name="Ivanov T.M."/>
            <person name="Kuznetsov B."/>
            <person name="Grouzdev D.S."/>
        </authorList>
    </citation>
    <scope>NUCLEOTIDE SEQUENCE [LARGE SCALE GENOMIC DNA]</scope>
    <source>
        <strain evidence="10 11">SP-1</strain>
    </source>
</reference>
<evidence type="ECO:0000256" key="4">
    <source>
        <dbReference type="ARBA" id="ARBA00022438"/>
    </source>
</evidence>
<feature type="binding site" evidence="8">
    <location>
        <position position="286"/>
    </location>
    <ligand>
        <name>Mn(2+)</name>
        <dbReference type="ChEBI" id="CHEBI:29035"/>
        <label>2</label>
    </ligand>
</feature>
<feature type="binding site" evidence="8">
    <location>
        <position position="347"/>
    </location>
    <ligand>
        <name>Mn(2+)</name>
        <dbReference type="ChEBI" id="CHEBI:29035"/>
        <label>2</label>
    </ligand>
</feature>
<dbReference type="InterPro" id="IPR011356">
    <property type="entry name" value="Leucine_aapep/pepB"/>
</dbReference>
<evidence type="ECO:0000256" key="7">
    <source>
        <dbReference type="ARBA" id="ARBA00023211"/>
    </source>
</evidence>
<dbReference type="InterPro" id="IPR043472">
    <property type="entry name" value="Macro_dom-like"/>
</dbReference>
<dbReference type="SUPFAM" id="SSF52949">
    <property type="entry name" value="Macro domain-like"/>
    <property type="match status" value="1"/>
</dbReference>
<dbReference type="NCBIfam" id="NF002083">
    <property type="entry name" value="PRK00913.3-5"/>
    <property type="match status" value="1"/>
</dbReference>
<comment type="catalytic activity">
    <reaction evidence="2 8">
        <text>Release of an N-terminal amino acid, preferentially leucine, but not glutamic or aspartic acids.</text>
        <dbReference type="EC" id="3.4.11.10"/>
    </reaction>
</comment>
<dbReference type="NCBIfam" id="NF002073">
    <property type="entry name" value="PRK00913.1-2"/>
    <property type="match status" value="1"/>
</dbReference>
<comment type="caution">
    <text evidence="10">The sequence shown here is derived from an EMBL/GenBank/DDBJ whole genome shotgun (WGS) entry which is preliminary data.</text>
</comment>
<comment type="similarity">
    <text evidence="3 8">Belongs to the peptidase M17 family.</text>
</comment>
<evidence type="ECO:0000313" key="10">
    <source>
        <dbReference type="EMBL" id="OAN48042.1"/>
    </source>
</evidence>
<comment type="cofactor">
    <cofactor evidence="8">
        <name>Mn(2+)</name>
        <dbReference type="ChEBI" id="CHEBI:29035"/>
    </cofactor>
    <text evidence="8">Binds 2 manganese ions per subunit.</text>
</comment>
<dbReference type="Proteomes" id="UP000078428">
    <property type="component" value="Unassembled WGS sequence"/>
</dbReference>
<dbReference type="AlphaFoldDB" id="A0A178MH79"/>
<keyword evidence="11" id="KW-1185">Reference proteome</keyword>
<feature type="binding site" evidence="8">
    <location>
        <position position="268"/>
    </location>
    <ligand>
        <name>Mn(2+)</name>
        <dbReference type="ChEBI" id="CHEBI:29035"/>
        <label>2</label>
    </ligand>
</feature>
<dbReference type="HAMAP" id="MF_00181">
    <property type="entry name" value="Cytosol_peptidase_M17"/>
    <property type="match status" value="1"/>
</dbReference>
<dbReference type="InterPro" id="IPR008283">
    <property type="entry name" value="Peptidase_M17_N"/>
</dbReference>
<dbReference type="GO" id="GO:0030145">
    <property type="term" value="F:manganese ion binding"/>
    <property type="evidence" value="ECO:0007669"/>
    <property type="project" value="UniProtKB-UniRule"/>
</dbReference>
<name>A0A178MH79_9PROT</name>
<evidence type="ECO:0000259" key="9">
    <source>
        <dbReference type="PROSITE" id="PS00631"/>
    </source>
</evidence>
<dbReference type="InterPro" id="IPR000819">
    <property type="entry name" value="Peptidase_M17_C"/>
</dbReference>
<keyword evidence="7 8" id="KW-0464">Manganese</keyword>
<dbReference type="GO" id="GO:0005737">
    <property type="term" value="C:cytoplasm"/>
    <property type="evidence" value="ECO:0007669"/>
    <property type="project" value="UniProtKB-SubCell"/>
</dbReference>
<dbReference type="RefSeq" id="WP_068494200.1">
    <property type="nucleotide sequence ID" value="NZ_LWQT01000077.1"/>
</dbReference>
<keyword evidence="8" id="KW-0963">Cytoplasm</keyword>
<dbReference type="GO" id="GO:0070006">
    <property type="term" value="F:metalloaminopeptidase activity"/>
    <property type="evidence" value="ECO:0007669"/>
    <property type="project" value="InterPro"/>
</dbReference>
<dbReference type="PANTHER" id="PTHR11963">
    <property type="entry name" value="LEUCINE AMINOPEPTIDASE-RELATED"/>
    <property type="match status" value="1"/>
</dbReference>
<dbReference type="PANTHER" id="PTHR11963:SF23">
    <property type="entry name" value="CYTOSOL AMINOPEPTIDASE"/>
    <property type="match status" value="1"/>
</dbReference>
<gene>
    <name evidence="8" type="primary">pepA</name>
    <name evidence="10" type="ORF">A6A04_04595</name>
</gene>
<dbReference type="CDD" id="cd00433">
    <property type="entry name" value="Peptidase_M17"/>
    <property type="match status" value="1"/>
</dbReference>
<dbReference type="Gene3D" id="3.40.220.10">
    <property type="entry name" value="Leucine Aminopeptidase, subunit E, domain 1"/>
    <property type="match status" value="1"/>
</dbReference>
<proteinExistence type="inferred from homology"/>
<protein>
    <recommendedName>
        <fullName evidence="8">Probable cytosol aminopeptidase</fullName>
        <ecNumber evidence="8">3.4.11.1</ecNumber>
    </recommendedName>
    <alternativeName>
        <fullName evidence="8">Leucine aminopeptidase</fullName>
        <shortName evidence="8">LAP</shortName>
        <ecNumber evidence="8">3.4.11.10</ecNumber>
    </alternativeName>
    <alternativeName>
        <fullName evidence="8">Leucyl aminopeptidase</fullName>
    </alternativeName>
</protein>
<sequence>MKIAFSKSALPTEGAIVAGVLEGKLLGATAQSLDSETKGGLARAIATSRFEGKKGQTLLILAPSGLSVSRILLVGLGKAKDLDALGAQAFGGTAVGSLLSSGESEAFIGIDAYPGSTLSAAEFAANAGLGARLRSYRFDKYMTKQKKEDKPSLKKLTVMSEAAAEAKSAFARLDKVADGVFLTRDVVSEPANIIHPESLAEKAEALKELGIEVEVLGEKQMKKLGMGSLLGVGQGSERESKLVVMTWKNADKKDEAPVAFVGKGVTFDSGGISIKPAGGMEDMKWDMAGAGAVIGAMAALAGRKAKVNAVGVVGLVENMPSGTAQRPGDVVTSMSGQTIEVINTDAEGRLVLADALWYTQDRLKPKFMVDLATLTGAIVITLGHEYAGLFASDDKLADRLTAAGKAVGEQLWQLPMGEAYDKQIKSDIADMKNVGGREGGSITAAQFLKRFTNDVAWAHLDIAGMAWGKKDTATCPKGATAFGVRLLDRLVADYYEDKAGK</sequence>
<feature type="binding site" evidence="8">
    <location>
        <position position="347"/>
    </location>
    <ligand>
        <name>Mn(2+)</name>
        <dbReference type="ChEBI" id="CHEBI:29035"/>
        <label>1</label>
    </ligand>
</feature>
<dbReference type="PRINTS" id="PR00481">
    <property type="entry name" value="LAMNOPPTDASE"/>
</dbReference>
<dbReference type="NCBIfam" id="NF002077">
    <property type="entry name" value="PRK00913.2-4"/>
    <property type="match status" value="1"/>
</dbReference>
<dbReference type="EC" id="3.4.11.10" evidence="8"/>
<dbReference type="EC" id="3.4.11.1" evidence="8"/>
<evidence type="ECO:0000256" key="8">
    <source>
        <dbReference type="HAMAP-Rule" id="MF_00181"/>
    </source>
</evidence>
<dbReference type="NCBIfam" id="NF002074">
    <property type="entry name" value="PRK00913.1-4"/>
    <property type="match status" value="1"/>
</dbReference>
<evidence type="ECO:0000256" key="6">
    <source>
        <dbReference type="ARBA" id="ARBA00022801"/>
    </source>
</evidence>
<keyword evidence="8" id="KW-0479">Metal-binding</keyword>
<comment type="subcellular location">
    <subcellularLocation>
        <location evidence="8">Cytoplasm</location>
    </subcellularLocation>
</comment>
<dbReference type="SUPFAM" id="SSF53187">
    <property type="entry name" value="Zn-dependent exopeptidases"/>
    <property type="match status" value="1"/>
</dbReference>
<dbReference type="PROSITE" id="PS00631">
    <property type="entry name" value="CYTOSOL_AP"/>
    <property type="match status" value="1"/>
</dbReference>
<dbReference type="InterPro" id="IPR023042">
    <property type="entry name" value="Peptidase_M17_leu_NH2_pept"/>
</dbReference>
<dbReference type="Pfam" id="PF02789">
    <property type="entry name" value="Peptidase_M17_N"/>
    <property type="match status" value="1"/>
</dbReference>
<feature type="active site" evidence="8">
    <location>
        <position position="349"/>
    </location>
</feature>
<evidence type="ECO:0000256" key="3">
    <source>
        <dbReference type="ARBA" id="ARBA00009528"/>
    </source>
</evidence>
<evidence type="ECO:0000256" key="2">
    <source>
        <dbReference type="ARBA" id="ARBA00000967"/>
    </source>
</evidence>
<organism evidence="10 11">
    <name type="scientific">Paramagnetospirillum marisnigri</name>
    <dbReference type="NCBI Taxonomy" id="1285242"/>
    <lineage>
        <taxon>Bacteria</taxon>
        <taxon>Pseudomonadati</taxon>
        <taxon>Pseudomonadota</taxon>
        <taxon>Alphaproteobacteria</taxon>
        <taxon>Rhodospirillales</taxon>
        <taxon>Magnetospirillaceae</taxon>
        <taxon>Paramagnetospirillum</taxon>
    </lineage>
</organism>
<evidence type="ECO:0000256" key="5">
    <source>
        <dbReference type="ARBA" id="ARBA00022670"/>
    </source>
</evidence>
<keyword evidence="4 8" id="KW-0031">Aminopeptidase</keyword>
<feature type="active site" evidence="8">
    <location>
        <position position="275"/>
    </location>
</feature>
<feature type="binding site" evidence="8">
    <location>
        <position position="268"/>
    </location>
    <ligand>
        <name>Mn(2+)</name>
        <dbReference type="ChEBI" id="CHEBI:29035"/>
        <label>1</label>
    </ligand>
</feature>
<accession>A0A178MH79</accession>
<dbReference type="Gene3D" id="3.40.630.10">
    <property type="entry name" value="Zn peptidases"/>
    <property type="match status" value="1"/>
</dbReference>